<evidence type="ECO:0000313" key="3">
    <source>
        <dbReference type="Proteomes" id="UP000807353"/>
    </source>
</evidence>
<dbReference type="PROSITE" id="PS50097">
    <property type="entry name" value="BTB"/>
    <property type="match status" value="1"/>
</dbReference>
<dbReference type="SUPFAM" id="SSF54695">
    <property type="entry name" value="POZ domain"/>
    <property type="match status" value="1"/>
</dbReference>
<organism evidence="2 3">
    <name type="scientific">Collybia nuda</name>
    <dbReference type="NCBI Taxonomy" id="64659"/>
    <lineage>
        <taxon>Eukaryota</taxon>
        <taxon>Fungi</taxon>
        <taxon>Dikarya</taxon>
        <taxon>Basidiomycota</taxon>
        <taxon>Agaricomycotina</taxon>
        <taxon>Agaricomycetes</taxon>
        <taxon>Agaricomycetidae</taxon>
        <taxon>Agaricales</taxon>
        <taxon>Tricholomatineae</taxon>
        <taxon>Clitocybaceae</taxon>
        <taxon>Collybia</taxon>
    </lineage>
</organism>
<dbReference type="SMART" id="SM00225">
    <property type="entry name" value="BTB"/>
    <property type="match status" value="1"/>
</dbReference>
<name>A0A9P6CLF9_9AGAR</name>
<dbReference type="OrthoDB" id="9997739at2759"/>
<accession>A0A9P6CLF9</accession>
<dbReference type="AlphaFoldDB" id="A0A9P6CLF9"/>
<feature type="domain" description="BTB" evidence="1">
    <location>
        <begin position="28"/>
        <end position="102"/>
    </location>
</feature>
<dbReference type="Pfam" id="PF00651">
    <property type="entry name" value="BTB"/>
    <property type="match status" value="1"/>
</dbReference>
<gene>
    <name evidence="2" type="ORF">BDZ94DRAFT_1158248</name>
</gene>
<reference evidence="2" key="1">
    <citation type="submission" date="2020-11" db="EMBL/GenBank/DDBJ databases">
        <authorList>
            <consortium name="DOE Joint Genome Institute"/>
            <person name="Ahrendt S."/>
            <person name="Riley R."/>
            <person name="Andreopoulos W."/>
            <person name="Labutti K."/>
            <person name="Pangilinan J."/>
            <person name="Ruiz-Duenas F.J."/>
            <person name="Barrasa J.M."/>
            <person name="Sanchez-Garcia M."/>
            <person name="Camarero S."/>
            <person name="Miyauchi S."/>
            <person name="Serrano A."/>
            <person name="Linde D."/>
            <person name="Babiker R."/>
            <person name="Drula E."/>
            <person name="Ayuso-Fernandez I."/>
            <person name="Pacheco R."/>
            <person name="Padilla G."/>
            <person name="Ferreira P."/>
            <person name="Barriuso J."/>
            <person name="Kellner H."/>
            <person name="Castanera R."/>
            <person name="Alfaro M."/>
            <person name="Ramirez L."/>
            <person name="Pisabarro A.G."/>
            <person name="Kuo A."/>
            <person name="Tritt A."/>
            <person name="Lipzen A."/>
            <person name="He G."/>
            <person name="Yan M."/>
            <person name="Ng V."/>
            <person name="Cullen D."/>
            <person name="Martin F."/>
            <person name="Rosso M.-N."/>
            <person name="Henrissat B."/>
            <person name="Hibbett D."/>
            <person name="Martinez A.T."/>
            <person name="Grigoriev I.V."/>
        </authorList>
    </citation>
    <scope>NUCLEOTIDE SEQUENCE</scope>
    <source>
        <strain evidence="2">CBS 247.69</strain>
    </source>
</reference>
<protein>
    <recommendedName>
        <fullName evidence="1">BTB domain-containing protein</fullName>
    </recommendedName>
</protein>
<comment type="caution">
    <text evidence="2">The sequence shown here is derived from an EMBL/GenBank/DDBJ whole genome shotgun (WGS) entry which is preliminary data.</text>
</comment>
<keyword evidence="3" id="KW-1185">Reference proteome</keyword>
<proteinExistence type="predicted"/>
<dbReference type="EMBL" id="MU150242">
    <property type="protein sequence ID" value="KAF9466285.1"/>
    <property type="molecule type" value="Genomic_DNA"/>
</dbReference>
<evidence type="ECO:0000313" key="2">
    <source>
        <dbReference type="EMBL" id="KAF9466285.1"/>
    </source>
</evidence>
<evidence type="ECO:0000259" key="1">
    <source>
        <dbReference type="PROSITE" id="PS50097"/>
    </source>
</evidence>
<dbReference type="Proteomes" id="UP000807353">
    <property type="component" value="Unassembled WGS sequence"/>
</dbReference>
<dbReference type="InterPro" id="IPR000210">
    <property type="entry name" value="BTB/POZ_dom"/>
</dbReference>
<sequence>MAHHSNGSASGFSFSQITRHEEYHINGGDLFFLVEHVQFRVHRYFFERESVVFRKQLMTPASPGASRQGTSESSAIILEDVRSSDFAKFLWVFYNPKYSLYNTSTDDWTIILDLAHRWEFPEVQNLVVRELEKLDLSDVTRVSVYHKYGVDRNLLLPRYAALCEREEPLSLREGMLLGMETTLNIARAREYARANRTPSGARSPGIAGLERDEMRSLVREMFNVKPLDNTGDQDESTSTPSGGLVTVYYPKRLQGYTYSGF</sequence>
<dbReference type="Gene3D" id="3.30.710.10">
    <property type="entry name" value="Potassium Channel Kv1.1, Chain A"/>
    <property type="match status" value="1"/>
</dbReference>
<dbReference type="InterPro" id="IPR011333">
    <property type="entry name" value="SKP1/BTB/POZ_sf"/>
</dbReference>